<accession>A0A0M0J776</accession>
<dbReference type="EMBL" id="JWZX01003302">
    <property type="protein sequence ID" value="KOO22202.1"/>
    <property type="molecule type" value="Genomic_DNA"/>
</dbReference>
<proteinExistence type="predicted"/>
<feature type="compositionally biased region" description="Low complexity" evidence="1">
    <location>
        <begin position="51"/>
        <end position="64"/>
    </location>
</feature>
<dbReference type="Proteomes" id="UP000037460">
    <property type="component" value="Unassembled WGS sequence"/>
</dbReference>
<organism evidence="2 3">
    <name type="scientific">Chrysochromulina tobinii</name>
    <dbReference type="NCBI Taxonomy" id="1460289"/>
    <lineage>
        <taxon>Eukaryota</taxon>
        <taxon>Haptista</taxon>
        <taxon>Haptophyta</taxon>
        <taxon>Prymnesiophyceae</taxon>
        <taxon>Prymnesiales</taxon>
        <taxon>Chrysochromulinaceae</taxon>
        <taxon>Chrysochromulina</taxon>
    </lineage>
</organism>
<comment type="caution">
    <text evidence="2">The sequence shown here is derived from an EMBL/GenBank/DDBJ whole genome shotgun (WGS) entry which is preliminary data.</text>
</comment>
<sequence>MAAPVPPVLHPELVAAGWAIAGQDDAGEWYFENDALDVTAYEDDLPPPGLLPAAPVEGEQQEPATAPPEEKTREIRMAHWRHVMRQKLTRVLTGTAKSSLEAGAYFCVDASASDAIGQYLALGCTKENTILSIAHGLVGDQDADQPIGWCEGVMKAFADTEGNEDMDKELGVSVVFKKEGAEGLIELDDEWNGNDRLLYSVTAIENLHKKIEADAIKSGVKDKGKKSLEDLMNENLPFDPFLSLDPMYVVDRPAQLGLPKIKFTGPVGNVYGGRQQPALIAQVNAIFANFPSSARAETRLLVDPFSMRGEALQDMISRTMSAGDSGNKDELNGDAADKKRLHLAWEMHGALNFAAQKQAKLAQNLQLCVLVLSFGTGAISQLRTSIEWFFPFLGEELARQMADEQLQIPAGGGEGEIAGVPALPDASCDAMPDSGLCQLTKYLSIIVPALVTVILTVQSYLDPDSQCIVLKSGAARIESQIYMFRTRTGPYGKAPAVKNDDDGDGKADAPISTREKFGTTITGIWDGVLSSSVSDHSMPRRISGHDHRVAIREEFQAAQDMVAKYMPGELGEDADGDGVADLKALSSKATKSNPSGHESKFGFQLLVKYAPFLAKYAPFLAKAGVNKVMPTATPDDQAGAIETGAAPAEPEEDAPKKEPDDDSGLSPMRAEDYVKFRMLPKLIAMSRLSPEQAKQKSAFKMLSIGLAAGSTLLGALGINVPVPLVVQFASALAGWESYKQMNMSLKLTNSAVGKLERLVLWWQSLSSDREAAARPKRQARDDD</sequence>
<name>A0A0M0J776_9EUKA</name>
<protein>
    <submittedName>
        <fullName evidence="2">Uncharacterized protein</fullName>
    </submittedName>
</protein>
<feature type="region of interest" description="Disordered" evidence="1">
    <location>
        <begin position="645"/>
        <end position="667"/>
    </location>
</feature>
<dbReference type="AlphaFoldDB" id="A0A0M0J776"/>
<evidence type="ECO:0000313" key="2">
    <source>
        <dbReference type="EMBL" id="KOO22202.1"/>
    </source>
</evidence>
<keyword evidence="3" id="KW-1185">Reference proteome</keyword>
<evidence type="ECO:0000256" key="1">
    <source>
        <dbReference type="SAM" id="MobiDB-lite"/>
    </source>
</evidence>
<gene>
    <name evidence="2" type="ORF">Ctob_004962</name>
</gene>
<evidence type="ECO:0000313" key="3">
    <source>
        <dbReference type="Proteomes" id="UP000037460"/>
    </source>
</evidence>
<feature type="region of interest" description="Disordered" evidence="1">
    <location>
        <begin position="47"/>
        <end position="72"/>
    </location>
</feature>
<reference evidence="3" key="1">
    <citation type="journal article" date="2015" name="PLoS Genet.">
        <title>Genome Sequence and Transcriptome Analyses of Chrysochromulina tobin: Metabolic Tools for Enhanced Algal Fitness in the Prominent Order Prymnesiales (Haptophyceae).</title>
        <authorList>
            <person name="Hovde B.T."/>
            <person name="Deodato C.R."/>
            <person name="Hunsperger H.M."/>
            <person name="Ryken S.A."/>
            <person name="Yost W."/>
            <person name="Jha R.K."/>
            <person name="Patterson J."/>
            <person name="Monnat R.J. Jr."/>
            <person name="Barlow S.B."/>
            <person name="Starkenburg S.R."/>
            <person name="Cattolico R.A."/>
        </authorList>
    </citation>
    <scope>NUCLEOTIDE SEQUENCE</scope>
    <source>
        <strain evidence="3">CCMP291</strain>
    </source>
</reference>